<comment type="caution">
    <text evidence="2">The sequence shown here is derived from an EMBL/GenBank/DDBJ whole genome shotgun (WGS) entry which is preliminary data.</text>
</comment>
<keyword evidence="3" id="KW-1185">Reference proteome</keyword>
<evidence type="ECO:0000313" key="2">
    <source>
        <dbReference type="EMBL" id="GMU05853.1"/>
    </source>
</evidence>
<protein>
    <submittedName>
        <fullName evidence="2">Uncharacterized protein</fullName>
    </submittedName>
</protein>
<proteinExistence type="predicted"/>
<accession>A0ABQ6QP98</accession>
<gene>
    <name evidence="2" type="ORF">ASNO1_21060</name>
</gene>
<evidence type="ECO:0000256" key="1">
    <source>
        <dbReference type="SAM" id="MobiDB-lite"/>
    </source>
</evidence>
<name>A0ABQ6QP98_9BACT</name>
<sequence>MRNSLRWLGSLLDRVGLTEVVEEASDWVRYYAQGKPPVSEPQQTRVSRPVHSEPPRASAHEVIESLRNAMPERQVDATVVEIPFEGRMELAQAARRKTAPKAKKAAGKKSAAKKAPAAKKAAPAKKKSAAKKAPAAKKAATSGAASEDAVSVLETALRGHARQKDLVSAGKEKDQLLRSLIPLYLAKALDVEVTSGTTSRFWSGLGVTYAAPNAAKALRLHAGYAQDTKKGKAITAKGIRYVEDALAQAGK</sequence>
<dbReference type="Proteomes" id="UP001342631">
    <property type="component" value="Unassembled WGS sequence"/>
</dbReference>
<evidence type="ECO:0000313" key="3">
    <source>
        <dbReference type="Proteomes" id="UP001342631"/>
    </source>
</evidence>
<feature type="compositionally biased region" description="Low complexity" evidence="1">
    <location>
        <begin position="131"/>
        <end position="144"/>
    </location>
</feature>
<dbReference type="EMBL" id="BTTX01000002">
    <property type="protein sequence ID" value="GMU05853.1"/>
    <property type="molecule type" value="Genomic_DNA"/>
</dbReference>
<dbReference type="RefSeq" id="WP_338276727.1">
    <property type="nucleotide sequence ID" value="NZ_BTTX01000002.1"/>
</dbReference>
<reference evidence="2 3" key="1">
    <citation type="journal article" date="2024" name="Arch. Microbiol.">
        <title>Corallococcus caeni sp. nov., a novel myxobacterium isolated from activated sludge.</title>
        <authorList>
            <person name="Tomita S."/>
            <person name="Nakai R."/>
            <person name="Kuroda K."/>
            <person name="Kurashita H."/>
            <person name="Hatamoto M."/>
            <person name="Yamaguchi T."/>
            <person name="Narihiro T."/>
        </authorList>
    </citation>
    <scope>NUCLEOTIDE SEQUENCE [LARGE SCALE GENOMIC DNA]</scope>
    <source>
        <strain evidence="2 3">NO1</strain>
    </source>
</reference>
<organism evidence="2 3">
    <name type="scientific">Corallococcus caeni</name>
    <dbReference type="NCBI Taxonomy" id="3082388"/>
    <lineage>
        <taxon>Bacteria</taxon>
        <taxon>Pseudomonadati</taxon>
        <taxon>Myxococcota</taxon>
        <taxon>Myxococcia</taxon>
        <taxon>Myxococcales</taxon>
        <taxon>Cystobacterineae</taxon>
        <taxon>Myxococcaceae</taxon>
        <taxon>Corallococcus</taxon>
    </lineage>
</organism>
<feature type="region of interest" description="Disordered" evidence="1">
    <location>
        <begin position="93"/>
        <end position="144"/>
    </location>
</feature>
<feature type="compositionally biased region" description="Basic residues" evidence="1">
    <location>
        <begin position="94"/>
        <end position="112"/>
    </location>
</feature>
<feature type="region of interest" description="Disordered" evidence="1">
    <location>
        <begin position="34"/>
        <end position="58"/>
    </location>
</feature>